<evidence type="ECO:0000313" key="11">
    <source>
        <dbReference type="Proteomes" id="UP000321196"/>
    </source>
</evidence>
<feature type="domain" description="ABC transmembrane type-1" evidence="9">
    <location>
        <begin position="66"/>
        <end position="273"/>
    </location>
</feature>
<dbReference type="PANTHER" id="PTHR42929">
    <property type="entry name" value="INNER MEMBRANE ABC TRANSPORTER PERMEASE PROTEIN YDCU-RELATED-RELATED"/>
    <property type="match status" value="1"/>
</dbReference>
<dbReference type="Gene3D" id="1.10.3720.10">
    <property type="entry name" value="MetI-like"/>
    <property type="match status" value="1"/>
</dbReference>
<reference evidence="10 11" key="1">
    <citation type="submission" date="2019-08" db="EMBL/GenBank/DDBJ databases">
        <authorList>
            <person name="Dong K."/>
        </authorList>
    </citation>
    <scope>NUCLEOTIDE SEQUENCE [LARGE SCALE GENOMIC DNA]</scope>
    <source>
        <strain evidence="10 11">M4-8</strain>
    </source>
</reference>
<evidence type="ECO:0000259" key="9">
    <source>
        <dbReference type="PROSITE" id="PS50928"/>
    </source>
</evidence>
<dbReference type="Proteomes" id="UP000321196">
    <property type="component" value="Unassembled WGS sequence"/>
</dbReference>
<dbReference type="AlphaFoldDB" id="A0A5C8HP87"/>
<dbReference type="PROSITE" id="PS50928">
    <property type="entry name" value="ABC_TM1"/>
    <property type="match status" value="1"/>
</dbReference>
<comment type="similarity">
    <text evidence="2">Belongs to the binding-protein-dependent transport system permease family. CysTW subfamily.</text>
</comment>
<comment type="caution">
    <text evidence="10">The sequence shown here is derived from an EMBL/GenBank/DDBJ whole genome shotgun (WGS) entry which is preliminary data.</text>
</comment>
<evidence type="ECO:0000313" key="10">
    <source>
        <dbReference type="EMBL" id="TXK04829.1"/>
    </source>
</evidence>
<keyword evidence="5 8" id="KW-0812">Transmembrane</keyword>
<evidence type="ECO:0000256" key="5">
    <source>
        <dbReference type="ARBA" id="ARBA00022692"/>
    </source>
</evidence>
<dbReference type="GO" id="GO:0005886">
    <property type="term" value="C:plasma membrane"/>
    <property type="evidence" value="ECO:0007669"/>
    <property type="project" value="UniProtKB-SubCell"/>
</dbReference>
<dbReference type="SUPFAM" id="SSF161098">
    <property type="entry name" value="MetI-like"/>
    <property type="match status" value="1"/>
</dbReference>
<evidence type="ECO:0000256" key="1">
    <source>
        <dbReference type="ARBA" id="ARBA00004651"/>
    </source>
</evidence>
<feature type="transmembrane region" description="Helical" evidence="8">
    <location>
        <begin position="70"/>
        <end position="91"/>
    </location>
</feature>
<keyword evidence="7 8" id="KW-0472">Membrane</keyword>
<dbReference type="InterPro" id="IPR000515">
    <property type="entry name" value="MetI-like"/>
</dbReference>
<accession>A0A5C8HP87</accession>
<dbReference type="OrthoDB" id="9808619at2"/>
<gene>
    <name evidence="10" type="ORF">FVP60_09250</name>
</gene>
<feature type="transmembrane region" description="Helical" evidence="8">
    <location>
        <begin position="255"/>
        <end position="281"/>
    </location>
</feature>
<comment type="subcellular location">
    <subcellularLocation>
        <location evidence="1 8">Cell membrane</location>
        <topology evidence="1 8">Multi-pass membrane protein</topology>
    </subcellularLocation>
</comment>
<feature type="transmembrane region" description="Helical" evidence="8">
    <location>
        <begin position="103"/>
        <end position="125"/>
    </location>
</feature>
<dbReference type="RefSeq" id="WP_147825964.1">
    <property type="nucleotide sequence ID" value="NZ_BAAARG010000002.1"/>
</dbReference>
<keyword evidence="6 8" id="KW-1133">Transmembrane helix</keyword>
<dbReference type="GO" id="GO:0055085">
    <property type="term" value="P:transmembrane transport"/>
    <property type="evidence" value="ECO:0007669"/>
    <property type="project" value="InterPro"/>
</dbReference>
<sequence length="312" mass="33826">MRKRLSGVLLASPAWLWLIAFFVIPVAMVVWFSFGYKPGIFGTHANDVLSFDRYFEALSPTFIATFQNTLWVGVLGTILCFAVGAPVAYWIAFKVKPQRRGLLLALVLVPFWTNFLVRTIGWQVIIAPEGWLSTFLQNIGIIAAPLDLLHTRAAVLLGVVYNYLPLMILPLFVAFDRVGPALREASKDLGANRVSTFMRVTLPLARPGVVAGVMLVFIPLMGDYITATVLGGAKGTMVGQLVASQFQTAQNWALGSAMAVLLMLLVVISLGIAALLIWLVALPFNLHNRVDLGPAPAGSGPFTETATLETVS</sequence>
<dbReference type="Pfam" id="PF00528">
    <property type="entry name" value="BPD_transp_1"/>
    <property type="match status" value="1"/>
</dbReference>
<evidence type="ECO:0000256" key="7">
    <source>
        <dbReference type="ARBA" id="ARBA00023136"/>
    </source>
</evidence>
<evidence type="ECO:0000256" key="4">
    <source>
        <dbReference type="ARBA" id="ARBA00022475"/>
    </source>
</evidence>
<protein>
    <submittedName>
        <fullName evidence="10">ABC transporter permease</fullName>
    </submittedName>
</protein>
<keyword evidence="3 8" id="KW-0813">Transport</keyword>
<evidence type="ECO:0000256" key="2">
    <source>
        <dbReference type="ARBA" id="ARBA00007069"/>
    </source>
</evidence>
<organism evidence="10 11">
    <name type="scientific">Microbacterium mitrae</name>
    <dbReference type="NCBI Taxonomy" id="664640"/>
    <lineage>
        <taxon>Bacteria</taxon>
        <taxon>Bacillati</taxon>
        <taxon>Actinomycetota</taxon>
        <taxon>Actinomycetes</taxon>
        <taxon>Micrococcales</taxon>
        <taxon>Microbacteriaceae</taxon>
        <taxon>Microbacterium</taxon>
    </lineage>
</organism>
<dbReference type="PANTHER" id="PTHR42929:SF1">
    <property type="entry name" value="INNER MEMBRANE ABC TRANSPORTER PERMEASE PROTEIN YDCU-RELATED"/>
    <property type="match status" value="1"/>
</dbReference>
<feature type="transmembrane region" description="Helical" evidence="8">
    <location>
        <begin position="153"/>
        <end position="175"/>
    </location>
</feature>
<evidence type="ECO:0000256" key="6">
    <source>
        <dbReference type="ARBA" id="ARBA00022989"/>
    </source>
</evidence>
<evidence type="ECO:0000256" key="8">
    <source>
        <dbReference type="RuleBase" id="RU363032"/>
    </source>
</evidence>
<proteinExistence type="inferred from homology"/>
<dbReference type="CDD" id="cd06261">
    <property type="entry name" value="TM_PBP2"/>
    <property type="match status" value="1"/>
</dbReference>
<dbReference type="EMBL" id="VRSW01000002">
    <property type="protein sequence ID" value="TXK04829.1"/>
    <property type="molecule type" value="Genomic_DNA"/>
</dbReference>
<name>A0A5C8HP87_9MICO</name>
<keyword evidence="11" id="KW-1185">Reference proteome</keyword>
<evidence type="ECO:0000256" key="3">
    <source>
        <dbReference type="ARBA" id="ARBA00022448"/>
    </source>
</evidence>
<feature type="transmembrane region" description="Helical" evidence="8">
    <location>
        <begin position="7"/>
        <end position="34"/>
    </location>
</feature>
<keyword evidence="4" id="KW-1003">Cell membrane</keyword>
<dbReference type="InterPro" id="IPR035906">
    <property type="entry name" value="MetI-like_sf"/>
</dbReference>